<name>A0ABN7XFI0_GIGMA</name>
<keyword evidence="2" id="KW-1185">Reference proteome</keyword>
<gene>
    <name evidence="1" type="ORF">GMARGA_LOCUS41974</name>
</gene>
<protein>
    <submittedName>
        <fullName evidence="1">44518_t:CDS:1</fullName>
    </submittedName>
</protein>
<reference evidence="1 2" key="1">
    <citation type="submission" date="2021-06" db="EMBL/GenBank/DDBJ databases">
        <authorList>
            <person name="Kallberg Y."/>
            <person name="Tangrot J."/>
            <person name="Rosling A."/>
        </authorList>
    </citation>
    <scope>NUCLEOTIDE SEQUENCE [LARGE SCALE GENOMIC DNA]</scope>
    <source>
        <strain evidence="1 2">120-4 pot B 10/14</strain>
    </source>
</reference>
<feature type="non-terminal residue" evidence="1">
    <location>
        <position position="67"/>
    </location>
</feature>
<sequence length="67" mass="7586">ITKAWIMAGILFDVIENLFIIDMFKEILPAYNPPSRVTLSGRLLDEEVAQINCAINKEIDKADHLTL</sequence>
<evidence type="ECO:0000313" key="1">
    <source>
        <dbReference type="EMBL" id="CAG8853153.1"/>
    </source>
</evidence>
<proteinExistence type="predicted"/>
<feature type="non-terminal residue" evidence="1">
    <location>
        <position position="1"/>
    </location>
</feature>
<evidence type="ECO:0000313" key="2">
    <source>
        <dbReference type="Proteomes" id="UP000789901"/>
    </source>
</evidence>
<comment type="caution">
    <text evidence="1">The sequence shown here is derived from an EMBL/GenBank/DDBJ whole genome shotgun (WGS) entry which is preliminary data.</text>
</comment>
<organism evidence="1 2">
    <name type="scientific">Gigaspora margarita</name>
    <dbReference type="NCBI Taxonomy" id="4874"/>
    <lineage>
        <taxon>Eukaryota</taxon>
        <taxon>Fungi</taxon>
        <taxon>Fungi incertae sedis</taxon>
        <taxon>Mucoromycota</taxon>
        <taxon>Glomeromycotina</taxon>
        <taxon>Glomeromycetes</taxon>
        <taxon>Diversisporales</taxon>
        <taxon>Gigasporaceae</taxon>
        <taxon>Gigaspora</taxon>
    </lineage>
</organism>
<accession>A0ABN7XFI0</accession>
<dbReference type="Proteomes" id="UP000789901">
    <property type="component" value="Unassembled WGS sequence"/>
</dbReference>
<dbReference type="EMBL" id="CAJVQB010120734">
    <property type="protein sequence ID" value="CAG8853153.1"/>
    <property type="molecule type" value="Genomic_DNA"/>
</dbReference>